<evidence type="ECO:0000313" key="9">
    <source>
        <dbReference type="Proteomes" id="UP000196655"/>
    </source>
</evidence>
<comment type="subcellular location">
    <subcellularLocation>
        <location evidence="1">Secreted</location>
    </subcellularLocation>
</comment>
<keyword evidence="7" id="KW-0624">Polysaccharide degradation</keyword>
<evidence type="ECO:0000256" key="1">
    <source>
        <dbReference type="ARBA" id="ARBA00004613"/>
    </source>
</evidence>
<dbReference type="PANTHER" id="PTHR38050">
    <property type="match status" value="1"/>
</dbReference>
<dbReference type="EMBL" id="NHON01000003">
    <property type="protein sequence ID" value="OWJ68790.1"/>
    <property type="molecule type" value="Genomic_DNA"/>
</dbReference>
<dbReference type="InterPro" id="IPR029058">
    <property type="entry name" value="AB_hydrolase_fold"/>
</dbReference>
<keyword evidence="3" id="KW-0858">Xylan degradation</keyword>
<sequence length="336" mass="35137">MDGLSARDPSSRLAFAAGRAILPADPIETAEMARRLAQALMFPVIAALALPLSTAASRAAGTDAEATLPVNGISRSYTLHLPPAAQGGGPLPLVVVLHGGGANAAAAVALTGFDAEADAEGFVVAYPNGTGRLKPTAETADQFSWNAGDCCGSAMRQDADDIGFVRALVSEIEQSRAIDRHRVYAAGFSAGGMMAYRLACEADDIFAGVAVVSGAILVPSCTPSRPVSVIHIHGTDDSAVPFDGTPERESYARAKFPPVQDSVAFWAAYDGCQAEPVQRATVLGIKVEDYPDCRSGTAVRFDVVEGGYHAWPDGQMTPGFAATPHIWHFFADHPRL</sequence>
<dbReference type="STRING" id="1122125.GCA_000423185_02983"/>
<evidence type="ECO:0000256" key="2">
    <source>
        <dbReference type="ARBA" id="ARBA00022525"/>
    </source>
</evidence>
<protein>
    <recommendedName>
        <fullName evidence="10">Polyhydroxybutyrate depolymerase</fullName>
    </recommendedName>
</protein>
<dbReference type="GO" id="GO:0030600">
    <property type="term" value="F:feruloyl esterase activity"/>
    <property type="evidence" value="ECO:0007669"/>
    <property type="project" value="InterPro"/>
</dbReference>
<name>A0A211ZU36_9PROT</name>
<gene>
    <name evidence="8" type="ORF">BWR60_03320</name>
</gene>
<comment type="caution">
    <text evidence="8">The sequence shown here is derived from an EMBL/GenBank/DDBJ whole genome shotgun (WGS) entry which is preliminary data.</text>
</comment>
<evidence type="ECO:0000256" key="4">
    <source>
        <dbReference type="ARBA" id="ARBA00022729"/>
    </source>
</evidence>
<evidence type="ECO:0000256" key="6">
    <source>
        <dbReference type="ARBA" id="ARBA00023277"/>
    </source>
</evidence>
<reference evidence="9" key="1">
    <citation type="submission" date="2017-05" db="EMBL/GenBank/DDBJ databases">
        <authorList>
            <person name="Macchi M."/>
            <person name="Festa S."/>
            <person name="Coppotelli B.M."/>
            <person name="Morelli I.S."/>
        </authorList>
    </citation>
    <scope>NUCLEOTIDE SEQUENCE [LARGE SCALE GENOMIC DNA]</scope>
    <source>
        <strain evidence="9">I</strain>
    </source>
</reference>
<evidence type="ECO:0008006" key="10">
    <source>
        <dbReference type="Google" id="ProtNLM"/>
    </source>
</evidence>
<dbReference type="InterPro" id="IPR043595">
    <property type="entry name" value="FaeB/C/D"/>
</dbReference>
<dbReference type="PANTHER" id="PTHR38050:SF2">
    <property type="entry name" value="FERULOYL ESTERASE C-RELATED"/>
    <property type="match status" value="1"/>
</dbReference>
<keyword evidence="2" id="KW-0964">Secreted</keyword>
<keyword evidence="5" id="KW-0378">Hydrolase</keyword>
<keyword evidence="6" id="KW-0119">Carbohydrate metabolism</keyword>
<evidence type="ECO:0000256" key="7">
    <source>
        <dbReference type="ARBA" id="ARBA00023326"/>
    </source>
</evidence>
<evidence type="ECO:0000256" key="3">
    <source>
        <dbReference type="ARBA" id="ARBA00022651"/>
    </source>
</evidence>
<dbReference type="InterPro" id="IPR010126">
    <property type="entry name" value="Esterase_phb"/>
</dbReference>
<dbReference type="Pfam" id="PF10503">
    <property type="entry name" value="Esterase_PHB"/>
    <property type="match status" value="1"/>
</dbReference>
<dbReference type="Proteomes" id="UP000196655">
    <property type="component" value="Unassembled WGS sequence"/>
</dbReference>
<keyword evidence="4" id="KW-0732">Signal</keyword>
<evidence type="ECO:0000256" key="5">
    <source>
        <dbReference type="ARBA" id="ARBA00022801"/>
    </source>
</evidence>
<evidence type="ECO:0000313" key="8">
    <source>
        <dbReference type="EMBL" id="OWJ68790.1"/>
    </source>
</evidence>
<accession>A0A211ZU36</accession>
<organism evidence="8 9">
    <name type="scientific">Inquilinus limosus</name>
    <dbReference type="NCBI Taxonomy" id="171674"/>
    <lineage>
        <taxon>Bacteria</taxon>
        <taxon>Pseudomonadati</taxon>
        <taxon>Pseudomonadota</taxon>
        <taxon>Alphaproteobacteria</taxon>
        <taxon>Rhodospirillales</taxon>
        <taxon>Rhodospirillaceae</taxon>
        <taxon>Inquilinus</taxon>
    </lineage>
</organism>
<dbReference type="Gene3D" id="3.40.50.1820">
    <property type="entry name" value="alpha/beta hydrolase"/>
    <property type="match status" value="1"/>
</dbReference>
<proteinExistence type="predicted"/>
<dbReference type="SUPFAM" id="SSF53474">
    <property type="entry name" value="alpha/beta-Hydrolases"/>
    <property type="match status" value="1"/>
</dbReference>
<dbReference type="AlphaFoldDB" id="A0A211ZU36"/>
<dbReference type="GO" id="GO:0045493">
    <property type="term" value="P:xylan catabolic process"/>
    <property type="evidence" value="ECO:0007669"/>
    <property type="project" value="UniProtKB-KW"/>
</dbReference>
<dbReference type="GO" id="GO:0005576">
    <property type="term" value="C:extracellular region"/>
    <property type="evidence" value="ECO:0007669"/>
    <property type="project" value="UniProtKB-SubCell"/>
</dbReference>
<keyword evidence="9" id="KW-1185">Reference proteome</keyword>